<gene>
    <name evidence="2" type="ORF">BDQ12DRAFT_730066</name>
</gene>
<proteinExistence type="predicted"/>
<feature type="region of interest" description="Disordered" evidence="1">
    <location>
        <begin position="85"/>
        <end position="121"/>
    </location>
</feature>
<dbReference type="AlphaFoldDB" id="A0A5C3LD26"/>
<feature type="compositionally biased region" description="Basic and acidic residues" evidence="1">
    <location>
        <begin position="104"/>
        <end position="114"/>
    </location>
</feature>
<evidence type="ECO:0000313" key="3">
    <source>
        <dbReference type="Proteomes" id="UP000308652"/>
    </source>
</evidence>
<dbReference type="EMBL" id="ML214090">
    <property type="protein sequence ID" value="TFK30989.1"/>
    <property type="molecule type" value="Genomic_DNA"/>
</dbReference>
<dbReference type="OrthoDB" id="3069879at2759"/>
<organism evidence="2 3">
    <name type="scientific">Crucibulum laeve</name>
    <dbReference type="NCBI Taxonomy" id="68775"/>
    <lineage>
        <taxon>Eukaryota</taxon>
        <taxon>Fungi</taxon>
        <taxon>Dikarya</taxon>
        <taxon>Basidiomycota</taxon>
        <taxon>Agaricomycotina</taxon>
        <taxon>Agaricomycetes</taxon>
        <taxon>Agaricomycetidae</taxon>
        <taxon>Agaricales</taxon>
        <taxon>Agaricineae</taxon>
        <taxon>Nidulariaceae</taxon>
        <taxon>Crucibulum</taxon>
    </lineage>
</organism>
<reference evidence="2 3" key="1">
    <citation type="journal article" date="2019" name="Nat. Ecol. Evol.">
        <title>Megaphylogeny resolves global patterns of mushroom evolution.</title>
        <authorList>
            <person name="Varga T."/>
            <person name="Krizsan K."/>
            <person name="Foldi C."/>
            <person name="Dima B."/>
            <person name="Sanchez-Garcia M."/>
            <person name="Sanchez-Ramirez S."/>
            <person name="Szollosi G.J."/>
            <person name="Szarkandi J.G."/>
            <person name="Papp V."/>
            <person name="Albert L."/>
            <person name="Andreopoulos W."/>
            <person name="Angelini C."/>
            <person name="Antonin V."/>
            <person name="Barry K.W."/>
            <person name="Bougher N.L."/>
            <person name="Buchanan P."/>
            <person name="Buyck B."/>
            <person name="Bense V."/>
            <person name="Catcheside P."/>
            <person name="Chovatia M."/>
            <person name="Cooper J."/>
            <person name="Damon W."/>
            <person name="Desjardin D."/>
            <person name="Finy P."/>
            <person name="Geml J."/>
            <person name="Haridas S."/>
            <person name="Hughes K."/>
            <person name="Justo A."/>
            <person name="Karasinski D."/>
            <person name="Kautmanova I."/>
            <person name="Kiss B."/>
            <person name="Kocsube S."/>
            <person name="Kotiranta H."/>
            <person name="LaButti K.M."/>
            <person name="Lechner B.E."/>
            <person name="Liimatainen K."/>
            <person name="Lipzen A."/>
            <person name="Lukacs Z."/>
            <person name="Mihaltcheva S."/>
            <person name="Morgado L.N."/>
            <person name="Niskanen T."/>
            <person name="Noordeloos M.E."/>
            <person name="Ohm R.A."/>
            <person name="Ortiz-Santana B."/>
            <person name="Ovrebo C."/>
            <person name="Racz N."/>
            <person name="Riley R."/>
            <person name="Savchenko A."/>
            <person name="Shiryaev A."/>
            <person name="Soop K."/>
            <person name="Spirin V."/>
            <person name="Szebenyi C."/>
            <person name="Tomsovsky M."/>
            <person name="Tulloss R.E."/>
            <person name="Uehling J."/>
            <person name="Grigoriev I.V."/>
            <person name="Vagvolgyi C."/>
            <person name="Papp T."/>
            <person name="Martin F.M."/>
            <person name="Miettinen O."/>
            <person name="Hibbett D.S."/>
            <person name="Nagy L.G."/>
        </authorList>
    </citation>
    <scope>NUCLEOTIDE SEQUENCE [LARGE SCALE GENOMIC DNA]</scope>
    <source>
        <strain evidence="2 3">CBS 166.37</strain>
    </source>
</reference>
<dbReference type="Proteomes" id="UP000308652">
    <property type="component" value="Unassembled WGS sequence"/>
</dbReference>
<evidence type="ECO:0000256" key="1">
    <source>
        <dbReference type="SAM" id="MobiDB-lite"/>
    </source>
</evidence>
<keyword evidence="3" id="KW-1185">Reference proteome</keyword>
<sequence>MNEMIDNNTWGGKAAVQKDTVEIFISNSYYNSHHAKHFPNVVGYPDLLNWLKGGPNAPSDIKAWGLEKNSKYTFIDIKKFISNGGTLDPGTKVERRKNKQMLKQVEKEKEVEKKDKRKTRK</sequence>
<name>A0A5C3LD26_9AGAR</name>
<evidence type="ECO:0000313" key="2">
    <source>
        <dbReference type="EMBL" id="TFK30989.1"/>
    </source>
</evidence>
<accession>A0A5C3LD26</accession>
<protein>
    <submittedName>
        <fullName evidence="2">Uncharacterized protein</fullName>
    </submittedName>
</protein>